<dbReference type="Proteomes" id="UP000274756">
    <property type="component" value="Unassembled WGS sequence"/>
</dbReference>
<protein>
    <submittedName>
        <fullName evidence="9">ANF_receptor domain-containing protein</fullName>
    </submittedName>
</protein>
<dbReference type="AlphaFoldDB" id="A0A158Q6J2"/>
<dbReference type="Pfam" id="PF01094">
    <property type="entry name" value="ANF_receptor"/>
    <property type="match status" value="1"/>
</dbReference>
<dbReference type="Proteomes" id="UP000038040">
    <property type="component" value="Unplaced"/>
</dbReference>
<name>A0A158Q6J2_DRAME</name>
<keyword evidence="2" id="KW-0812">Transmembrane</keyword>
<evidence type="ECO:0000313" key="9">
    <source>
        <dbReference type="WBParaSite" id="DME_0001023801-mRNA-1"/>
    </source>
</evidence>
<proteinExistence type="predicted"/>
<dbReference type="WBParaSite" id="DME_0001023801-mRNA-1">
    <property type="protein sequence ID" value="DME_0001023801-mRNA-1"/>
    <property type="gene ID" value="DME_0001023801"/>
</dbReference>
<dbReference type="SUPFAM" id="SSF53822">
    <property type="entry name" value="Periplasmic binding protein-like I"/>
    <property type="match status" value="1"/>
</dbReference>
<sequence>MYRWSNDICLDGGIMIGNKYVTTIGPPKGFIGKAIAQLIIDLKWSSFLILYSNPKDLMEMKELLNERSLSYSLQKSGAIIRQMPENTDAYHTFLEDIRELGETNIVFYSKDIDSITTFFKHAKRAKLTESRFEYVLMDLDVHLLGDFFTSEEGFECNVTSLRIIKTESPIETGLGLTMDAVSVIGTTILSLKASGNEILTFPLLCDGGSVWNDGEKLNSAINNVFLESERSGILQFDKNYERSKLMASGFRIMNDEFTMVSYCEVYFEINFSPC</sequence>
<dbReference type="EMBL" id="UYYG01000177">
    <property type="protein sequence ID" value="VDN53766.1"/>
    <property type="molecule type" value="Genomic_DNA"/>
</dbReference>
<dbReference type="GO" id="GO:0016020">
    <property type="term" value="C:membrane"/>
    <property type="evidence" value="ECO:0007669"/>
    <property type="project" value="UniProtKB-SubCell"/>
</dbReference>
<reference evidence="9" key="1">
    <citation type="submission" date="2016-04" db="UniProtKB">
        <authorList>
            <consortium name="WormBaseParasite"/>
        </authorList>
    </citation>
    <scope>IDENTIFICATION</scope>
</reference>
<reference evidence="6 8" key="2">
    <citation type="submission" date="2018-11" db="EMBL/GenBank/DDBJ databases">
        <authorList>
            <consortium name="Pathogen Informatics"/>
        </authorList>
    </citation>
    <scope>NUCLEOTIDE SEQUENCE [LARGE SCALE GENOMIC DNA]</scope>
</reference>
<evidence type="ECO:0000259" key="5">
    <source>
        <dbReference type="Pfam" id="PF01094"/>
    </source>
</evidence>
<evidence type="ECO:0000313" key="7">
    <source>
        <dbReference type="Proteomes" id="UP000038040"/>
    </source>
</evidence>
<feature type="domain" description="Receptor ligand binding region" evidence="5">
    <location>
        <begin position="19"/>
        <end position="242"/>
    </location>
</feature>
<dbReference type="STRING" id="318479.A0A158Q6J2"/>
<evidence type="ECO:0000313" key="8">
    <source>
        <dbReference type="Proteomes" id="UP000274756"/>
    </source>
</evidence>
<organism evidence="7 9">
    <name type="scientific">Dracunculus medinensis</name>
    <name type="common">Guinea worm</name>
    <dbReference type="NCBI Taxonomy" id="318479"/>
    <lineage>
        <taxon>Eukaryota</taxon>
        <taxon>Metazoa</taxon>
        <taxon>Ecdysozoa</taxon>
        <taxon>Nematoda</taxon>
        <taxon>Chromadorea</taxon>
        <taxon>Rhabditida</taxon>
        <taxon>Spirurina</taxon>
        <taxon>Dracunculoidea</taxon>
        <taxon>Dracunculidae</taxon>
        <taxon>Dracunculus</taxon>
    </lineage>
</organism>
<dbReference type="InterPro" id="IPR001828">
    <property type="entry name" value="ANF_lig-bd_rcpt"/>
</dbReference>
<comment type="subcellular location">
    <subcellularLocation>
        <location evidence="1">Membrane</location>
    </subcellularLocation>
</comment>
<gene>
    <name evidence="6" type="ORF">DME_LOCUS3739</name>
</gene>
<evidence type="ECO:0000256" key="1">
    <source>
        <dbReference type="ARBA" id="ARBA00004370"/>
    </source>
</evidence>
<dbReference type="InterPro" id="IPR028082">
    <property type="entry name" value="Peripla_BP_I"/>
</dbReference>
<accession>A0A158Q6J2</accession>
<evidence type="ECO:0000313" key="6">
    <source>
        <dbReference type="EMBL" id="VDN53766.1"/>
    </source>
</evidence>
<dbReference type="Gene3D" id="3.40.50.2300">
    <property type="match status" value="1"/>
</dbReference>
<keyword evidence="8" id="KW-1185">Reference proteome</keyword>
<keyword evidence="4" id="KW-0472">Membrane</keyword>
<evidence type="ECO:0000256" key="2">
    <source>
        <dbReference type="ARBA" id="ARBA00022692"/>
    </source>
</evidence>
<keyword evidence="3" id="KW-1133">Transmembrane helix</keyword>
<evidence type="ECO:0000256" key="4">
    <source>
        <dbReference type="ARBA" id="ARBA00023136"/>
    </source>
</evidence>
<evidence type="ECO:0000256" key="3">
    <source>
        <dbReference type="ARBA" id="ARBA00022989"/>
    </source>
</evidence>
<dbReference type="OrthoDB" id="5826794at2759"/>